<keyword evidence="2" id="KW-1185">Reference proteome</keyword>
<evidence type="ECO:0000313" key="2">
    <source>
        <dbReference type="Proteomes" id="UP000824469"/>
    </source>
</evidence>
<dbReference type="EMBL" id="JAHRHJ020003813">
    <property type="protein sequence ID" value="KAH9289114.1"/>
    <property type="molecule type" value="Genomic_DNA"/>
</dbReference>
<evidence type="ECO:0000313" key="1">
    <source>
        <dbReference type="EMBL" id="KAH9289114.1"/>
    </source>
</evidence>
<dbReference type="Proteomes" id="UP000824469">
    <property type="component" value="Unassembled WGS sequence"/>
</dbReference>
<dbReference type="AlphaFoldDB" id="A0AA38C331"/>
<feature type="non-terminal residue" evidence="1">
    <location>
        <position position="177"/>
    </location>
</feature>
<organism evidence="1 2">
    <name type="scientific">Taxus chinensis</name>
    <name type="common">Chinese yew</name>
    <name type="synonym">Taxus wallichiana var. chinensis</name>
    <dbReference type="NCBI Taxonomy" id="29808"/>
    <lineage>
        <taxon>Eukaryota</taxon>
        <taxon>Viridiplantae</taxon>
        <taxon>Streptophyta</taxon>
        <taxon>Embryophyta</taxon>
        <taxon>Tracheophyta</taxon>
        <taxon>Spermatophyta</taxon>
        <taxon>Pinopsida</taxon>
        <taxon>Pinidae</taxon>
        <taxon>Conifers II</taxon>
        <taxon>Cupressales</taxon>
        <taxon>Taxaceae</taxon>
        <taxon>Taxus</taxon>
    </lineage>
</organism>
<name>A0AA38C331_TAXCH</name>
<feature type="non-terminal residue" evidence="1">
    <location>
        <position position="1"/>
    </location>
</feature>
<sequence length="177" mass="19986">PQEWPCEVIICSRLARNVGPFVNSFAFPNLSVVDSFSMAKIGSCGELNLRQKDSSNAILICLIINCLSPRTHLIIRSSGRFEMEIAEGKWVWMGFFSQGSKWHGEDEYNIYSLGDSDSKVEKAWLVTGEQGRLVEAFHRVFNTFTRGIVVADAPQQTMHRQLVACLLPLCTLFGLRW</sequence>
<comment type="caution">
    <text evidence="1">The sequence shown here is derived from an EMBL/GenBank/DDBJ whole genome shotgun (WGS) entry which is preliminary data.</text>
</comment>
<proteinExistence type="predicted"/>
<accession>A0AA38C331</accession>
<reference evidence="1 2" key="1">
    <citation type="journal article" date="2021" name="Nat. Plants">
        <title>The Taxus genome provides insights into paclitaxel biosynthesis.</title>
        <authorList>
            <person name="Xiong X."/>
            <person name="Gou J."/>
            <person name="Liao Q."/>
            <person name="Li Y."/>
            <person name="Zhou Q."/>
            <person name="Bi G."/>
            <person name="Li C."/>
            <person name="Du R."/>
            <person name="Wang X."/>
            <person name="Sun T."/>
            <person name="Guo L."/>
            <person name="Liang H."/>
            <person name="Lu P."/>
            <person name="Wu Y."/>
            <person name="Zhang Z."/>
            <person name="Ro D.K."/>
            <person name="Shang Y."/>
            <person name="Huang S."/>
            <person name="Yan J."/>
        </authorList>
    </citation>
    <scope>NUCLEOTIDE SEQUENCE [LARGE SCALE GENOMIC DNA]</scope>
    <source>
        <strain evidence="1">Ta-2019</strain>
    </source>
</reference>
<gene>
    <name evidence="1" type="ORF">KI387_033231</name>
</gene>
<protein>
    <submittedName>
        <fullName evidence="1">Uncharacterized protein</fullName>
    </submittedName>
</protein>